<evidence type="ECO:0000313" key="4">
    <source>
        <dbReference type="EMBL" id="PWK32397.1"/>
    </source>
</evidence>
<accession>A0A316EP01</accession>
<keyword evidence="1" id="KW-0732">Signal</keyword>
<dbReference type="InterPro" id="IPR043504">
    <property type="entry name" value="Peptidase_S1_PA_chymotrypsin"/>
</dbReference>
<proteinExistence type="predicted"/>
<dbReference type="InterPro" id="IPR051333">
    <property type="entry name" value="CLIP_Serine_Protease"/>
</dbReference>
<dbReference type="PANTHER" id="PTHR24260:SF136">
    <property type="entry name" value="GH08193P-RELATED"/>
    <property type="match status" value="1"/>
</dbReference>
<gene>
    <name evidence="4" type="ORF">BC793_1307</name>
</gene>
<dbReference type="SUPFAM" id="SSF49785">
    <property type="entry name" value="Galactose-binding domain-like"/>
    <property type="match status" value="3"/>
</dbReference>
<dbReference type="GO" id="GO:0004252">
    <property type="term" value="F:serine-type endopeptidase activity"/>
    <property type="evidence" value="ECO:0007669"/>
    <property type="project" value="InterPro"/>
</dbReference>
<dbReference type="InterPro" id="IPR008979">
    <property type="entry name" value="Galactose-bd-like_sf"/>
</dbReference>
<dbReference type="PRINTS" id="PR00722">
    <property type="entry name" value="CHYMOTRYPSIN"/>
</dbReference>
<comment type="caution">
    <text evidence="4">The sequence shown here is derived from an EMBL/GenBank/DDBJ whole genome shotgun (WGS) entry which is preliminary data.</text>
</comment>
<name>A0A316EP01_9ACTN</name>
<dbReference type="PROSITE" id="PS50022">
    <property type="entry name" value="FA58C_3"/>
    <property type="match status" value="2"/>
</dbReference>
<reference evidence="4 5" key="1">
    <citation type="submission" date="2018-05" db="EMBL/GenBank/DDBJ databases">
        <title>Genomic Encyclopedia of Archaeal and Bacterial Type Strains, Phase II (KMG-II): from individual species to whole genera.</title>
        <authorList>
            <person name="Goeker M."/>
        </authorList>
    </citation>
    <scope>NUCLEOTIDE SEQUENCE [LARGE SCALE GENOMIC DNA]</scope>
    <source>
        <strain evidence="4 5">DSM 45184</strain>
    </source>
</reference>
<protein>
    <submittedName>
        <fullName evidence="4">F5/8 type C domain-containing protein</fullName>
    </submittedName>
</protein>
<dbReference type="InterPro" id="IPR001314">
    <property type="entry name" value="Peptidase_S1A"/>
</dbReference>
<dbReference type="InterPro" id="IPR001254">
    <property type="entry name" value="Trypsin_dom"/>
</dbReference>
<feature type="signal peptide" evidence="1">
    <location>
        <begin position="1"/>
        <end position="21"/>
    </location>
</feature>
<dbReference type="Gene3D" id="2.40.10.10">
    <property type="entry name" value="Trypsin-like serine proteases"/>
    <property type="match status" value="1"/>
</dbReference>
<feature type="domain" description="F5/8 type C" evidence="2">
    <location>
        <begin position="371"/>
        <end position="503"/>
    </location>
</feature>
<sequence length="795" mass="84745">MPGSMGLRVALAGALAGTVLGAPPASVAEAPSSVVDDRAYPGAEEIFAQHGVRVIKGDGNIRYVADCAADPDLLRVERLVGSDLKTTCFEVRGPRGFLTLELANAFLVRGADRTVTAKATFEGETDTVTVPPHEYEAIGNGDATHTLVELRVAGTPPAGETSAHPFVARVEPADGRACSGVLIAAQWIATTRSCLAADGNVAAGAPPQATGVTLGRADLTRSGGHTTTIAEVVPRTDRDLVLARLTAPAEGITPIGLASTAPSAGDQVVAAGYGRGAADWTSDVLRSGGYTVGALTATTVALTRSAGTATSTCKGDAGGPAFRSVSGSHQLLGLHSRSTHRGCFGAGNDNGEDQAIEVRTDDLGPWIDAVLTPPARQNPLKNLLAGATPTASSSTENWGWALRLVNDGAREGLGWSSLDPPNAQRIEWLQFDLPQPQVMNRVDLFPRSDGNASGFNFPSNFVIETYRNGSWFPALQRSNLPNPGNKPMRFTFDSPRTVEKLRIRLGSGRLFQFAEVEAYLSDNLLADATVTASSTIENWGWSLRYVNDVRREGIGWSSDPVAGRNDWIQFDLPQTRTMNRIDLYPRSDGSNAGNSFPATFTVEAYRDGQWRTVVTQTGRPHPGAAPQRFQFPPQPVERLRVSTGSGLHVQFAEVEAYLSNNLLADAVTTAASSTENWGWSLRYVNDGVSGADGWSSLDPPAADRPEWVEFAFPGARTLNRVDIYPRTSGSTFPPDFTIDVFRGGTWHTVVSRTGHPAPGATPQRFLFPAQDAERVRIKAGAGRLLQFAEITADHI</sequence>
<evidence type="ECO:0000313" key="5">
    <source>
        <dbReference type="Proteomes" id="UP000245697"/>
    </source>
</evidence>
<dbReference type="Proteomes" id="UP000245697">
    <property type="component" value="Unassembled WGS sequence"/>
</dbReference>
<dbReference type="AlphaFoldDB" id="A0A316EP01"/>
<dbReference type="Gene3D" id="2.60.120.260">
    <property type="entry name" value="Galactose-binding domain-like"/>
    <property type="match status" value="3"/>
</dbReference>
<dbReference type="GO" id="GO:0006508">
    <property type="term" value="P:proteolysis"/>
    <property type="evidence" value="ECO:0007669"/>
    <property type="project" value="InterPro"/>
</dbReference>
<dbReference type="Pfam" id="PF00089">
    <property type="entry name" value="Trypsin"/>
    <property type="match status" value="1"/>
</dbReference>
<evidence type="ECO:0000259" key="2">
    <source>
        <dbReference type="PROSITE" id="PS50022"/>
    </source>
</evidence>
<evidence type="ECO:0000259" key="3">
    <source>
        <dbReference type="PROSITE" id="PS50240"/>
    </source>
</evidence>
<keyword evidence="5" id="KW-1185">Reference proteome</keyword>
<dbReference type="EMBL" id="QGGR01000030">
    <property type="protein sequence ID" value="PWK32397.1"/>
    <property type="molecule type" value="Genomic_DNA"/>
</dbReference>
<dbReference type="InterPro" id="IPR000421">
    <property type="entry name" value="FA58C"/>
</dbReference>
<feature type="chain" id="PRO_5038368373" evidence="1">
    <location>
        <begin position="22"/>
        <end position="795"/>
    </location>
</feature>
<organism evidence="4 5">
    <name type="scientific">Actinoplanes xinjiangensis</name>
    <dbReference type="NCBI Taxonomy" id="512350"/>
    <lineage>
        <taxon>Bacteria</taxon>
        <taxon>Bacillati</taxon>
        <taxon>Actinomycetota</taxon>
        <taxon>Actinomycetes</taxon>
        <taxon>Micromonosporales</taxon>
        <taxon>Micromonosporaceae</taxon>
        <taxon>Actinoplanes</taxon>
    </lineage>
</organism>
<dbReference type="PANTHER" id="PTHR24260">
    <property type="match status" value="1"/>
</dbReference>
<dbReference type="Pfam" id="PF00754">
    <property type="entry name" value="F5_F8_type_C"/>
    <property type="match status" value="3"/>
</dbReference>
<feature type="domain" description="F5/8 type C" evidence="2">
    <location>
        <begin position="513"/>
        <end position="659"/>
    </location>
</feature>
<dbReference type="InterPro" id="IPR009003">
    <property type="entry name" value="Peptidase_S1_PA"/>
</dbReference>
<dbReference type="SMART" id="SM00020">
    <property type="entry name" value="Tryp_SPc"/>
    <property type="match status" value="1"/>
</dbReference>
<dbReference type="PROSITE" id="PS50240">
    <property type="entry name" value="TRYPSIN_DOM"/>
    <property type="match status" value="1"/>
</dbReference>
<feature type="domain" description="Peptidase S1" evidence="3">
    <location>
        <begin position="151"/>
        <end position="372"/>
    </location>
</feature>
<evidence type="ECO:0000256" key="1">
    <source>
        <dbReference type="SAM" id="SignalP"/>
    </source>
</evidence>
<dbReference type="SUPFAM" id="SSF50494">
    <property type="entry name" value="Trypsin-like serine proteases"/>
    <property type="match status" value="1"/>
</dbReference>